<reference evidence="1" key="1">
    <citation type="submission" date="2020-11" db="EMBL/GenBank/DDBJ databases">
        <authorList>
            <person name="Whitehead M."/>
        </authorList>
    </citation>
    <scope>NUCLEOTIDE SEQUENCE</scope>
    <source>
        <strain evidence="1">EGII</strain>
    </source>
</reference>
<gene>
    <name evidence="1" type="ORF">CCAP1982_LOCUS20799</name>
</gene>
<proteinExistence type="predicted"/>
<organism evidence="1 2">
    <name type="scientific">Ceratitis capitata</name>
    <name type="common">Mediterranean fruit fly</name>
    <name type="synonym">Tephritis capitata</name>
    <dbReference type="NCBI Taxonomy" id="7213"/>
    <lineage>
        <taxon>Eukaryota</taxon>
        <taxon>Metazoa</taxon>
        <taxon>Ecdysozoa</taxon>
        <taxon>Arthropoda</taxon>
        <taxon>Hexapoda</taxon>
        <taxon>Insecta</taxon>
        <taxon>Pterygota</taxon>
        <taxon>Neoptera</taxon>
        <taxon>Endopterygota</taxon>
        <taxon>Diptera</taxon>
        <taxon>Brachycera</taxon>
        <taxon>Muscomorpha</taxon>
        <taxon>Tephritoidea</taxon>
        <taxon>Tephritidae</taxon>
        <taxon>Ceratitis</taxon>
        <taxon>Ceratitis</taxon>
    </lineage>
</organism>
<evidence type="ECO:0000313" key="1">
    <source>
        <dbReference type="EMBL" id="CAD7012692.1"/>
    </source>
</evidence>
<dbReference type="AlphaFoldDB" id="A0A811VET3"/>
<sequence>MAAVDRNGGVCYETFSLQHKSISAEKSNMHFDDPITCAKLKWRHTPTSQHQSSLYDGAKVERCQICMKGLLEWLRGVMCN</sequence>
<accession>A0A811VET3</accession>
<keyword evidence="2" id="KW-1185">Reference proteome</keyword>
<dbReference type="EMBL" id="CAJHJT010000056">
    <property type="protein sequence ID" value="CAD7012692.1"/>
    <property type="molecule type" value="Genomic_DNA"/>
</dbReference>
<protein>
    <submittedName>
        <fullName evidence="1">(Mediterranean fruit fly) hypothetical protein</fullName>
    </submittedName>
</protein>
<evidence type="ECO:0000313" key="2">
    <source>
        <dbReference type="Proteomes" id="UP000606786"/>
    </source>
</evidence>
<comment type="caution">
    <text evidence="1">The sequence shown here is derived from an EMBL/GenBank/DDBJ whole genome shotgun (WGS) entry which is preliminary data.</text>
</comment>
<dbReference type="Proteomes" id="UP000606786">
    <property type="component" value="Unassembled WGS sequence"/>
</dbReference>
<name>A0A811VET3_CERCA</name>